<keyword evidence="2" id="KW-1185">Reference proteome</keyword>
<proteinExistence type="predicted"/>
<name>A0A6S7C6N6_9BURK</name>
<dbReference type="EMBL" id="CADIKZ010000002">
    <property type="protein sequence ID" value="CAB3835018.1"/>
    <property type="molecule type" value="Genomic_DNA"/>
</dbReference>
<evidence type="ECO:0000313" key="2">
    <source>
        <dbReference type="Proteomes" id="UP000494203"/>
    </source>
</evidence>
<sequence length="34" mass="3992">MRAIALAGIDPGTHRFASRWRAALRDDTDFRYKR</sequence>
<evidence type="ECO:0000313" key="1">
    <source>
        <dbReference type="EMBL" id="CAB3835018.1"/>
    </source>
</evidence>
<reference evidence="1 2" key="1">
    <citation type="submission" date="2020-04" db="EMBL/GenBank/DDBJ databases">
        <authorList>
            <person name="De Canck E."/>
        </authorList>
    </citation>
    <scope>NUCLEOTIDE SEQUENCE [LARGE SCALE GENOMIC DNA]</scope>
    <source>
        <strain evidence="1 2">LMG 26788</strain>
    </source>
</reference>
<gene>
    <name evidence="1" type="ORF">LMG26788_00949</name>
</gene>
<accession>A0A6S7C6N6</accession>
<dbReference type="Proteomes" id="UP000494203">
    <property type="component" value="Unassembled WGS sequence"/>
</dbReference>
<organism evidence="1 2">
    <name type="scientific">Achromobacter pulmonis</name>
    <dbReference type="NCBI Taxonomy" id="1389932"/>
    <lineage>
        <taxon>Bacteria</taxon>
        <taxon>Pseudomonadati</taxon>
        <taxon>Pseudomonadota</taxon>
        <taxon>Betaproteobacteria</taxon>
        <taxon>Burkholderiales</taxon>
        <taxon>Alcaligenaceae</taxon>
        <taxon>Achromobacter</taxon>
    </lineage>
</organism>
<dbReference type="AlphaFoldDB" id="A0A6S7C6N6"/>
<protein>
    <submittedName>
        <fullName evidence="1">Uncharacterized protein</fullName>
    </submittedName>
</protein>